<feature type="domain" description="EB" evidence="1">
    <location>
        <begin position="511"/>
        <end position="572"/>
    </location>
</feature>
<sequence length="581" mass="62260">MKNSLSKLNPKKLPQMCSGYGQSSCPPNHSCLNGGCCPNPLPMCPRGHQATGFCNGVNSCQTGQYCYNGGCCPVPQCPTGQLAIQPCDSNYNCPLGYSCQEGGCCPLGLPTCPNTHVQATVQCTGPGKRLDDVDNGTCPSGQYCYVDSQGKRGCCGIPTCANNVPSVQACSPESTCPVGLACENGACCPPPICPNGQPGVQTCHNGGACPSGLTCQNNVCCPPVLPTCPTGYPAEKPCNADTDCTYGYACIQGGCCHAPPTLPPTHMTLPPAPVCPDGRWPLQTCGPANRCPDGYQCYNGQCCPMTTPIFTTAGPSQNQQCQVNCCPVLQISLCQCANYNNMCPSGSNCNMGVCCAAPTSLYLDFLFETLKLNKKCKVNETEGRLSEIMSRVNLTGMGAPLGPAPYGQLRPGDRCHSDPECPGYPGTASCRLGNCVCTGESKSNGISCVIFRRRYDPYNQCGQFGTDCKKFQSRNRRRRPLSAEDLGIKNDTVPLWWYPLTENNCVTDKECTPDQICVQKKCYPLLKPGDFNCKFDEQCNRTAENSQCFVDKQAKINVCQCSDGKFEFANRCCNCIFCLEI</sequence>
<proteinExistence type="predicted"/>
<dbReference type="SMART" id="SM00289">
    <property type="entry name" value="WR1"/>
    <property type="match status" value="9"/>
</dbReference>
<organism evidence="2 3">
    <name type="scientific">Romanomermis culicivorax</name>
    <name type="common">Nematode worm</name>
    <dbReference type="NCBI Taxonomy" id="13658"/>
    <lineage>
        <taxon>Eukaryota</taxon>
        <taxon>Metazoa</taxon>
        <taxon>Ecdysozoa</taxon>
        <taxon>Nematoda</taxon>
        <taxon>Enoplea</taxon>
        <taxon>Dorylaimia</taxon>
        <taxon>Mermithida</taxon>
        <taxon>Mermithoidea</taxon>
        <taxon>Mermithidae</taxon>
        <taxon>Romanomermis</taxon>
    </lineage>
</organism>
<evidence type="ECO:0000313" key="2">
    <source>
        <dbReference type="Proteomes" id="UP000887565"/>
    </source>
</evidence>
<dbReference type="PANTHER" id="PTHR34150:SF1">
    <property type="entry name" value="CHITIN-BINDING TYPE-2 DOMAIN-CONTAINING PROTEIN"/>
    <property type="match status" value="1"/>
</dbReference>
<name>A0A915KEF3_ROMCU</name>
<reference evidence="3" key="1">
    <citation type="submission" date="2022-11" db="UniProtKB">
        <authorList>
            <consortium name="WormBaseParasite"/>
        </authorList>
    </citation>
    <scope>IDENTIFICATION</scope>
</reference>
<dbReference type="OMA" id="RHGTCCI"/>
<dbReference type="PANTHER" id="PTHR34150">
    <property type="entry name" value="PROTEIN CBG08832-RELATED"/>
    <property type="match status" value="1"/>
</dbReference>
<dbReference type="InterPro" id="IPR006150">
    <property type="entry name" value="Cys_repeat_1"/>
</dbReference>
<dbReference type="Pfam" id="PF01683">
    <property type="entry name" value="EB"/>
    <property type="match status" value="1"/>
</dbReference>
<dbReference type="AlphaFoldDB" id="A0A915KEF3"/>
<protein>
    <submittedName>
        <fullName evidence="3">EB domain-containing protein</fullName>
    </submittedName>
</protein>
<dbReference type="InterPro" id="IPR006149">
    <property type="entry name" value="EB_dom"/>
</dbReference>
<evidence type="ECO:0000259" key="1">
    <source>
        <dbReference type="Pfam" id="PF01683"/>
    </source>
</evidence>
<keyword evidence="2" id="KW-1185">Reference proteome</keyword>
<dbReference type="WBParaSite" id="nRc.2.0.1.t36319-RA">
    <property type="protein sequence ID" value="nRc.2.0.1.t36319-RA"/>
    <property type="gene ID" value="nRc.2.0.1.g36319"/>
</dbReference>
<dbReference type="Proteomes" id="UP000887565">
    <property type="component" value="Unplaced"/>
</dbReference>
<evidence type="ECO:0000313" key="3">
    <source>
        <dbReference type="WBParaSite" id="nRc.2.0.1.t36319-RA"/>
    </source>
</evidence>
<accession>A0A915KEF3</accession>